<evidence type="ECO:0000256" key="1">
    <source>
        <dbReference type="ARBA" id="ARBA00004141"/>
    </source>
</evidence>
<evidence type="ECO:0000256" key="3">
    <source>
        <dbReference type="ARBA" id="ARBA00022679"/>
    </source>
</evidence>
<proteinExistence type="inferred from homology"/>
<dbReference type="AlphaFoldDB" id="A0A915KZY5"/>
<reference evidence="12" key="1">
    <citation type="submission" date="2022-11" db="UniProtKB">
        <authorList>
            <consortium name="WormBaseParasite"/>
        </authorList>
    </citation>
    <scope>IDENTIFICATION</scope>
</reference>
<evidence type="ECO:0000313" key="12">
    <source>
        <dbReference type="WBParaSite" id="nRc.2.0.1.t43760-RA"/>
    </source>
</evidence>
<dbReference type="GO" id="GO:0047493">
    <property type="term" value="F:ceramide cholinephosphotransferase activity"/>
    <property type="evidence" value="ECO:0007669"/>
    <property type="project" value="TreeGrafter"/>
</dbReference>
<evidence type="ECO:0000256" key="7">
    <source>
        <dbReference type="ARBA" id="ARBA00023098"/>
    </source>
</evidence>
<evidence type="ECO:0000256" key="5">
    <source>
        <dbReference type="ARBA" id="ARBA00022919"/>
    </source>
</evidence>
<dbReference type="GO" id="GO:0005886">
    <property type="term" value="C:plasma membrane"/>
    <property type="evidence" value="ECO:0007669"/>
    <property type="project" value="TreeGrafter"/>
</dbReference>
<dbReference type="Pfam" id="PF14360">
    <property type="entry name" value="PAP2_C"/>
    <property type="match status" value="1"/>
</dbReference>
<evidence type="ECO:0000256" key="4">
    <source>
        <dbReference type="ARBA" id="ARBA00022692"/>
    </source>
</evidence>
<dbReference type="GO" id="GO:0033188">
    <property type="term" value="F:sphingomyelin synthase activity"/>
    <property type="evidence" value="ECO:0007669"/>
    <property type="project" value="TreeGrafter"/>
</dbReference>
<feature type="transmembrane region" description="Helical" evidence="9">
    <location>
        <begin position="288"/>
        <end position="307"/>
    </location>
</feature>
<accession>A0A915KZY5</accession>
<name>A0A915KZY5_ROMCU</name>
<sequence length="361" mass="41532">MVVVVDSENENDNVNDEMTTMLVRESSSNFASINGNDSKEGDVGVCLPLLPDDPSTGNAWDYQWNDVEEPEPTIFPVYPVERYKTVLAFCLMFCCTCFNGAVAALITDLVPRTPMPDVVFKFVPEQKWAWQVSDTLTMLLSLTHIIVVLIHKHRWIMARRFCLISSQLYLLRGVCMGVTWMAVPGKYHASRCVQPASIEEYWSTVIIRVSRFMLSLGLSAGTEGDEILCGDLLYSGHTLMLVLTWYSIDIHVPLKKCRPLRLAACMVTFSGMIFIVMCRMHYTVDVLLAFMLTTVYFFAYYAYLLIFRHKFWRGYALTAFWLLPLVEYFEENVPKTKLPRVLEWPFDRPKAIKKFVKQLNN</sequence>
<comment type="similarity">
    <text evidence="2">Belongs to the sphingomyelin synthase family.</text>
</comment>
<protein>
    <submittedName>
        <fullName evidence="12">Sphingomyelin synthase-like domain-containing protein</fullName>
    </submittedName>
</protein>
<feature type="transmembrane region" description="Helical" evidence="9">
    <location>
        <begin position="128"/>
        <end position="149"/>
    </location>
</feature>
<dbReference type="GO" id="GO:0005789">
    <property type="term" value="C:endoplasmic reticulum membrane"/>
    <property type="evidence" value="ECO:0007669"/>
    <property type="project" value="TreeGrafter"/>
</dbReference>
<dbReference type="OMA" id="RLWWFWL"/>
<keyword evidence="5" id="KW-0746">Sphingolipid metabolism</keyword>
<dbReference type="PANTHER" id="PTHR21290">
    <property type="entry name" value="SPHINGOMYELIN SYNTHETASE"/>
    <property type="match status" value="1"/>
</dbReference>
<dbReference type="InterPro" id="IPR045221">
    <property type="entry name" value="Sphingomyelin_synth-like"/>
</dbReference>
<feature type="domain" description="Sphingomyelin synthase-like" evidence="10">
    <location>
        <begin position="229"/>
        <end position="301"/>
    </location>
</feature>
<organism evidence="11 12">
    <name type="scientific">Romanomermis culicivorax</name>
    <name type="common">Nematode worm</name>
    <dbReference type="NCBI Taxonomy" id="13658"/>
    <lineage>
        <taxon>Eukaryota</taxon>
        <taxon>Metazoa</taxon>
        <taxon>Ecdysozoa</taxon>
        <taxon>Nematoda</taxon>
        <taxon>Enoplea</taxon>
        <taxon>Dorylaimia</taxon>
        <taxon>Mermithida</taxon>
        <taxon>Mermithoidea</taxon>
        <taxon>Mermithidae</taxon>
        <taxon>Romanomermis</taxon>
    </lineage>
</organism>
<evidence type="ECO:0000256" key="2">
    <source>
        <dbReference type="ARBA" id="ARBA00005441"/>
    </source>
</evidence>
<evidence type="ECO:0000313" key="11">
    <source>
        <dbReference type="Proteomes" id="UP000887565"/>
    </source>
</evidence>
<evidence type="ECO:0000256" key="6">
    <source>
        <dbReference type="ARBA" id="ARBA00022989"/>
    </source>
</evidence>
<dbReference type="GO" id="GO:0006686">
    <property type="term" value="P:sphingomyelin biosynthetic process"/>
    <property type="evidence" value="ECO:0007669"/>
    <property type="project" value="TreeGrafter"/>
</dbReference>
<keyword evidence="7" id="KW-0443">Lipid metabolism</keyword>
<keyword evidence="11" id="KW-1185">Reference proteome</keyword>
<dbReference type="WBParaSite" id="nRc.2.0.1.t43760-RA">
    <property type="protein sequence ID" value="nRc.2.0.1.t43760-RA"/>
    <property type="gene ID" value="nRc.2.0.1.g43760"/>
</dbReference>
<evidence type="ECO:0000259" key="10">
    <source>
        <dbReference type="Pfam" id="PF14360"/>
    </source>
</evidence>
<evidence type="ECO:0000256" key="8">
    <source>
        <dbReference type="ARBA" id="ARBA00023136"/>
    </source>
</evidence>
<keyword evidence="8 9" id="KW-0472">Membrane</keyword>
<keyword evidence="3" id="KW-0808">Transferase</keyword>
<comment type="subcellular location">
    <subcellularLocation>
        <location evidence="1">Membrane</location>
        <topology evidence="1">Multi-pass membrane protein</topology>
    </subcellularLocation>
</comment>
<dbReference type="GO" id="GO:0000139">
    <property type="term" value="C:Golgi membrane"/>
    <property type="evidence" value="ECO:0007669"/>
    <property type="project" value="TreeGrafter"/>
</dbReference>
<feature type="transmembrane region" description="Helical" evidence="9">
    <location>
        <begin position="260"/>
        <end position="282"/>
    </location>
</feature>
<feature type="transmembrane region" description="Helical" evidence="9">
    <location>
        <begin position="86"/>
        <end position="106"/>
    </location>
</feature>
<keyword evidence="4 9" id="KW-0812">Transmembrane</keyword>
<dbReference type="Proteomes" id="UP000887565">
    <property type="component" value="Unplaced"/>
</dbReference>
<dbReference type="InterPro" id="IPR025749">
    <property type="entry name" value="Sphingomyelin_synth-like_dom"/>
</dbReference>
<dbReference type="PANTHER" id="PTHR21290:SF23">
    <property type="entry name" value="PHOSPHATIDYLCHOLINE:CERAMIDE CHOLINEPHOSPHOTRANSFERASE 2"/>
    <property type="match status" value="1"/>
</dbReference>
<keyword evidence="6 9" id="KW-1133">Transmembrane helix</keyword>
<evidence type="ECO:0000256" key="9">
    <source>
        <dbReference type="SAM" id="Phobius"/>
    </source>
</evidence>
<dbReference type="GO" id="GO:0046513">
    <property type="term" value="P:ceramide biosynthetic process"/>
    <property type="evidence" value="ECO:0007669"/>
    <property type="project" value="TreeGrafter"/>
</dbReference>